<feature type="domain" description="DUF6594" evidence="3">
    <location>
        <begin position="103"/>
        <end position="359"/>
    </location>
</feature>
<protein>
    <recommendedName>
        <fullName evidence="3">DUF6594 domain-containing protein</fullName>
    </recommendedName>
</protein>
<keyword evidence="5" id="KW-1185">Reference proteome</keyword>
<dbReference type="PANTHER" id="PTHR34502:SF3">
    <property type="entry name" value="DUF6594 DOMAIN-CONTAINING PROTEIN"/>
    <property type="match status" value="1"/>
</dbReference>
<dbReference type="EMBL" id="ML996118">
    <property type="protein sequence ID" value="KAF2737192.1"/>
    <property type="molecule type" value="Genomic_DNA"/>
</dbReference>
<feature type="compositionally biased region" description="Polar residues" evidence="1">
    <location>
        <begin position="13"/>
        <end position="22"/>
    </location>
</feature>
<feature type="transmembrane region" description="Helical" evidence="2">
    <location>
        <begin position="348"/>
        <end position="370"/>
    </location>
</feature>
<feature type="region of interest" description="Disordered" evidence="1">
    <location>
        <begin position="1"/>
        <end position="53"/>
    </location>
</feature>
<keyword evidence="2" id="KW-1133">Transmembrane helix</keyword>
<evidence type="ECO:0000256" key="1">
    <source>
        <dbReference type="SAM" id="MobiDB-lite"/>
    </source>
</evidence>
<keyword evidence="2" id="KW-0472">Membrane</keyword>
<feature type="compositionally biased region" description="Basic and acidic residues" evidence="1">
    <location>
        <begin position="152"/>
        <end position="165"/>
    </location>
</feature>
<dbReference type="AlphaFoldDB" id="A0A9P4R0Z4"/>
<evidence type="ECO:0000313" key="4">
    <source>
        <dbReference type="EMBL" id="KAF2737192.1"/>
    </source>
</evidence>
<accession>A0A9P4R0Z4</accession>
<evidence type="ECO:0000256" key="2">
    <source>
        <dbReference type="SAM" id="Phobius"/>
    </source>
</evidence>
<dbReference type="Pfam" id="PF20237">
    <property type="entry name" value="DUF6594"/>
    <property type="match status" value="1"/>
</dbReference>
<feature type="transmembrane region" description="Helical" evidence="2">
    <location>
        <begin position="291"/>
        <end position="312"/>
    </location>
</feature>
<comment type="caution">
    <text evidence="4">The sequence shown here is derived from an EMBL/GenBank/DDBJ whole genome shotgun (WGS) entry which is preliminary data.</text>
</comment>
<reference evidence="4" key="1">
    <citation type="journal article" date="2020" name="Stud. Mycol.">
        <title>101 Dothideomycetes genomes: a test case for predicting lifestyles and emergence of pathogens.</title>
        <authorList>
            <person name="Haridas S."/>
            <person name="Albert R."/>
            <person name="Binder M."/>
            <person name="Bloem J."/>
            <person name="Labutti K."/>
            <person name="Salamov A."/>
            <person name="Andreopoulos B."/>
            <person name="Baker S."/>
            <person name="Barry K."/>
            <person name="Bills G."/>
            <person name="Bluhm B."/>
            <person name="Cannon C."/>
            <person name="Castanera R."/>
            <person name="Culley D."/>
            <person name="Daum C."/>
            <person name="Ezra D."/>
            <person name="Gonzalez J."/>
            <person name="Henrissat B."/>
            <person name="Kuo A."/>
            <person name="Liang C."/>
            <person name="Lipzen A."/>
            <person name="Lutzoni F."/>
            <person name="Magnuson J."/>
            <person name="Mondo S."/>
            <person name="Nolan M."/>
            <person name="Ohm R."/>
            <person name="Pangilinan J."/>
            <person name="Park H.-J."/>
            <person name="Ramirez L."/>
            <person name="Alfaro M."/>
            <person name="Sun H."/>
            <person name="Tritt A."/>
            <person name="Yoshinaga Y."/>
            <person name="Zwiers L.-H."/>
            <person name="Turgeon B."/>
            <person name="Goodwin S."/>
            <person name="Spatafora J."/>
            <person name="Crous P."/>
            <person name="Grigoriev I."/>
        </authorList>
    </citation>
    <scope>NUCLEOTIDE SEQUENCE</scope>
    <source>
        <strain evidence="4">CBS 125425</strain>
    </source>
</reference>
<keyword evidence="2" id="KW-0812">Transmembrane</keyword>
<sequence>MVDGTPSREPAPSDSQDSGTNISLSELDSSASHSTLKSRTSSTSENDTEPAGRDTARQTWFIFSPRRWGLRLIPVSWWHPEHLPDGRFKKLHFESVDDYPKGYPAWAAFQNSDPTFRVYRRYGTLRNRVILHKQQELAGLETSLNELDEEDSNSKENKGRLGSLRRDKEDDSKRIILMTEIEKKLKEYDDLLAREARSGAMRRAPKRNFRTLVNYLWNEKPVSRREMQFLTLRDDFVILSDEGDSTLETVLDWFVCRIPIKFVRRQFSSEDQLDKLKDDAYVFTSATRLAGAVRIFAIAMAILLIGVPIYFLNFGSCSLSQKRSIVLISVVLFPAIVQVTARTKNHEMFAITAAYCAVLTACLATTTNYVTQSQGQELSAAPIVTEHKRWGEGWLF</sequence>
<feature type="transmembrane region" description="Helical" evidence="2">
    <location>
        <begin position="324"/>
        <end position="342"/>
    </location>
</feature>
<dbReference type="Proteomes" id="UP000799444">
    <property type="component" value="Unassembled WGS sequence"/>
</dbReference>
<feature type="region of interest" description="Disordered" evidence="1">
    <location>
        <begin position="144"/>
        <end position="165"/>
    </location>
</feature>
<organism evidence="4 5">
    <name type="scientific">Polyplosphaeria fusca</name>
    <dbReference type="NCBI Taxonomy" id="682080"/>
    <lineage>
        <taxon>Eukaryota</taxon>
        <taxon>Fungi</taxon>
        <taxon>Dikarya</taxon>
        <taxon>Ascomycota</taxon>
        <taxon>Pezizomycotina</taxon>
        <taxon>Dothideomycetes</taxon>
        <taxon>Pleosporomycetidae</taxon>
        <taxon>Pleosporales</taxon>
        <taxon>Tetraplosphaeriaceae</taxon>
        <taxon>Polyplosphaeria</taxon>
    </lineage>
</organism>
<gene>
    <name evidence="4" type="ORF">EJ04DRAFT_130378</name>
</gene>
<evidence type="ECO:0000313" key="5">
    <source>
        <dbReference type="Proteomes" id="UP000799444"/>
    </source>
</evidence>
<evidence type="ECO:0000259" key="3">
    <source>
        <dbReference type="Pfam" id="PF20237"/>
    </source>
</evidence>
<dbReference type="InterPro" id="IPR046529">
    <property type="entry name" value="DUF6594"/>
</dbReference>
<proteinExistence type="predicted"/>
<dbReference type="PANTHER" id="PTHR34502">
    <property type="entry name" value="DUF6594 DOMAIN-CONTAINING PROTEIN-RELATED"/>
    <property type="match status" value="1"/>
</dbReference>
<name>A0A9P4R0Z4_9PLEO</name>
<feature type="compositionally biased region" description="Low complexity" evidence="1">
    <location>
        <begin position="23"/>
        <end position="35"/>
    </location>
</feature>
<dbReference type="OrthoDB" id="3533814at2759"/>